<dbReference type="EMBL" id="JAHRIP010056978">
    <property type="protein sequence ID" value="MEQ2302727.1"/>
    <property type="molecule type" value="Genomic_DNA"/>
</dbReference>
<keyword evidence="4" id="KW-1185">Reference proteome</keyword>
<evidence type="ECO:0000256" key="2">
    <source>
        <dbReference type="SAM" id="SignalP"/>
    </source>
</evidence>
<sequence>MGRSVTQHALLLLQCMLVLPPWGVASRRGPVLLPESPCHKTEHPLIPHSGRVPSTHTNNLPSTGAPPCRTPHDAIWDSQAMPTPPVPTKPAQASGLEQKRTMRCPPSPALPPHIVCVCGCGNVICLVNADVYL</sequence>
<proteinExistence type="predicted"/>
<comment type="caution">
    <text evidence="3">The sequence shown here is derived from an EMBL/GenBank/DDBJ whole genome shotgun (WGS) entry which is preliminary data.</text>
</comment>
<reference evidence="3 4" key="1">
    <citation type="submission" date="2021-06" db="EMBL/GenBank/DDBJ databases">
        <authorList>
            <person name="Palmer J.M."/>
        </authorList>
    </citation>
    <scope>NUCLEOTIDE SEQUENCE [LARGE SCALE GENOMIC DNA]</scope>
    <source>
        <strain evidence="3 4">AS_MEX2019</strain>
        <tissue evidence="3">Muscle</tissue>
    </source>
</reference>
<organism evidence="3 4">
    <name type="scientific">Ameca splendens</name>
    <dbReference type="NCBI Taxonomy" id="208324"/>
    <lineage>
        <taxon>Eukaryota</taxon>
        <taxon>Metazoa</taxon>
        <taxon>Chordata</taxon>
        <taxon>Craniata</taxon>
        <taxon>Vertebrata</taxon>
        <taxon>Euteleostomi</taxon>
        <taxon>Actinopterygii</taxon>
        <taxon>Neopterygii</taxon>
        <taxon>Teleostei</taxon>
        <taxon>Neoteleostei</taxon>
        <taxon>Acanthomorphata</taxon>
        <taxon>Ovalentaria</taxon>
        <taxon>Atherinomorphae</taxon>
        <taxon>Cyprinodontiformes</taxon>
        <taxon>Goodeidae</taxon>
        <taxon>Ameca</taxon>
    </lineage>
</organism>
<accession>A0ABV0Z937</accession>
<gene>
    <name evidence="3" type="ORF">AMECASPLE_009711</name>
</gene>
<feature type="signal peptide" evidence="2">
    <location>
        <begin position="1"/>
        <end position="26"/>
    </location>
</feature>
<protein>
    <submittedName>
        <fullName evidence="3">Uncharacterized protein</fullName>
    </submittedName>
</protein>
<feature type="region of interest" description="Disordered" evidence="1">
    <location>
        <begin position="60"/>
        <end position="97"/>
    </location>
</feature>
<evidence type="ECO:0000313" key="3">
    <source>
        <dbReference type="EMBL" id="MEQ2302727.1"/>
    </source>
</evidence>
<keyword evidence="2" id="KW-0732">Signal</keyword>
<feature type="chain" id="PRO_5046121172" evidence="2">
    <location>
        <begin position="27"/>
        <end position="133"/>
    </location>
</feature>
<evidence type="ECO:0000313" key="4">
    <source>
        <dbReference type="Proteomes" id="UP001469553"/>
    </source>
</evidence>
<name>A0ABV0Z937_9TELE</name>
<dbReference type="Proteomes" id="UP001469553">
    <property type="component" value="Unassembled WGS sequence"/>
</dbReference>
<evidence type="ECO:0000256" key="1">
    <source>
        <dbReference type="SAM" id="MobiDB-lite"/>
    </source>
</evidence>